<comment type="caution">
    <text evidence="2">The sequence shown here is derived from an EMBL/GenBank/DDBJ whole genome shotgun (WGS) entry which is preliminary data.</text>
</comment>
<name>A0A2W4S867_9GAMM</name>
<sequence length="233" mass="26710">MKTTYALLVALCSFFLAWSITYAGPNADELAKTLNDEWEVIFYTLPSDQQAERFKALLPRIREFKAKYPYRAEPLVIEAVTQCTLVAAEWSFGALSDIENAKDLLLKAIDIDPKAMEAAAYIALGNLYYRLPGWPISFGDEDLARQYLESAVKLYPDEVDTNYFLGDYWLGEEEYDKALLYLEKAEKAKIRPEHELSDRHTMAETLKALDSARKRENGRDSFFADIVPSFFKQ</sequence>
<dbReference type="EMBL" id="QJPH01000508">
    <property type="protein sequence ID" value="PZN71810.1"/>
    <property type="molecule type" value="Genomic_DNA"/>
</dbReference>
<accession>A0A2W4S867</accession>
<dbReference type="Gene3D" id="1.25.40.10">
    <property type="entry name" value="Tetratricopeptide repeat domain"/>
    <property type="match status" value="1"/>
</dbReference>
<gene>
    <name evidence="2" type="ORF">DM484_25595</name>
</gene>
<evidence type="ECO:0000313" key="2">
    <source>
        <dbReference type="EMBL" id="PZN71810.1"/>
    </source>
</evidence>
<feature type="signal peptide" evidence="1">
    <location>
        <begin position="1"/>
        <end position="23"/>
    </location>
</feature>
<organism evidence="2 3">
    <name type="scientific">Candidatus Methylumidiphilus alinenensis</name>
    <dbReference type="NCBI Taxonomy" id="2202197"/>
    <lineage>
        <taxon>Bacteria</taxon>
        <taxon>Pseudomonadati</taxon>
        <taxon>Pseudomonadota</taxon>
        <taxon>Gammaproteobacteria</taxon>
        <taxon>Methylococcales</taxon>
        <taxon>Candidatus Methylumidiphilus</taxon>
    </lineage>
</organism>
<keyword evidence="1" id="KW-0732">Signal</keyword>
<protein>
    <submittedName>
        <fullName evidence="2">Uncharacterized protein</fullName>
    </submittedName>
</protein>
<feature type="chain" id="PRO_5015839327" evidence="1">
    <location>
        <begin position="24"/>
        <end position="233"/>
    </location>
</feature>
<reference evidence="2 3" key="1">
    <citation type="journal article" date="2018" name="Aquat. Microb. Ecol.">
        <title>Gammaproteobacterial methanotrophs dominate.</title>
        <authorList>
            <person name="Rissanen A.J."/>
            <person name="Saarenheimo J."/>
            <person name="Tiirola M."/>
            <person name="Peura S."/>
            <person name="Aalto S.L."/>
            <person name="Karvinen A."/>
            <person name="Nykanen H."/>
        </authorList>
    </citation>
    <scope>NUCLEOTIDE SEQUENCE [LARGE SCALE GENOMIC DNA]</scope>
    <source>
        <strain evidence="2">AMbin10</strain>
    </source>
</reference>
<dbReference type="AlphaFoldDB" id="A0A2W4S867"/>
<dbReference type="SUPFAM" id="SSF48452">
    <property type="entry name" value="TPR-like"/>
    <property type="match status" value="1"/>
</dbReference>
<proteinExistence type="predicted"/>
<dbReference type="InterPro" id="IPR011990">
    <property type="entry name" value="TPR-like_helical_dom_sf"/>
</dbReference>
<dbReference type="Proteomes" id="UP000249396">
    <property type="component" value="Unassembled WGS sequence"/>
</dbReference>
<evidence type="ECO:0000313" key="3">
    <source>
        <dbReference type="Proteomes" id="UP000249396"/>
    </source>
</evidence>
<evidence type="ECO:0000256" key="1">
    <source>
        <dbReference type="SAM" id="SignalP"/>
    </source>
</evidence>